<keyword evidence="6" id="KW-0411">Iron-sulfur</keyword>
<proteinExistence type="inferred from homology"/>
<evidence type="ECO:0000256" key="1">
    <source>
        <dbReference type="ARBA" id="ARBA00008983"/>
    </source>
</evidence>
<dbReference type="InterPro" id="IPR004480">
    <property type="entry name" value="Monothiol_GRX-rel"/>
</dbReference>
<dbReference type="Pfam" id="PF00462">
    <property type="entry name" value="Glutaredoxin"/>
    <property type="match status" value="1"/>
</dbReference>
<accession>A0A6A3BSY5</accession>
<evidence type="ECO:0000259" key="9">
    <source>
        <dbReference type="Pfam" id="PF00462"/>
    </source>
</evidence>
<comment type="caution">
    <text evidence="10">The sequence shown here is derived from an EMBL/GenBank/DDBJ whole genome shotgun (WGS) entry which is preliminary data.</text>
</comment>
<dbReference type="GO" id="GO:0006879">
    <property type="term" value="P:intracellular iron ion homeostasis"/>
    <property type="evidence" value="ECO:0007669"/>
    <property type="project" value="TreeGrafter"/>
</dbReference>
<feature type="domain" description="Glutaredoxin" evidence="9">
    <location>
        <begin position="35"/>
        <end position="99"/>
    </location>
</feature>
<evidence type="ECO:0000256" key="3">
    <source>
        <dbReference type="ARBA" id="ARBA00022714"/>
    </source>
</evidence>
<evidence type="ECO:0000256" key="2">
    <source>
        <dbReference type="ARBA" id="ARBA00009630"/>
    </source>
</evidence>
<dbReference type="Proteomes" id="UP000436088">
    <property type="component" value="Unassembled WGS sequence"/>
</dbReference>
<dbReference type="FunFam" id="3.40.30.10:FF:000012">
    <property type="entry name" value="Monothiol glutaredoxin"/>
    <property type="match status" value="1"/>
</dbReference>
<dbReference type="CDD" id="cd03028">
    <property type="entry name" value="GRX_PICOT_like"/>
    <property type="match status" value="1"/>
</dbReference>
<dbReference type="PANTHER" id="PTHR10293">
    <property type="entry name" value="GLUTAREDOXIN FAMILY MEMBER"/>
    <property type="match status" value="1"/>
</dbReference>
<evidence type="ECO:0000313" key="10">
    <source>
        <dbReference type="EMBL" id="KAE8719946.1"/>
    </source>
</evidence>
<evidence type="ECO:0000256" key="5">
    <source>
        <dbReference type="ARBA" id="ARBA00023004"/>
    </source>
</evidence>
<gene>
    <name evidence="10" type="ORF">F3Y22_tig00109924pilonHSYRG00105</name>
</gene>
<dbReference type="GO" id="GO:0051536">
    <property type="term" value="F:iron-sulfur cluster binding"/>
    <property type="evidence" value="ECO:0007669"/>
    <property type="project" value="UniProtKB-KW"/>
</dbReference>
<sequence length="120" mass="13314">MQKSGQLRKILTEKGIVKKETLEDRLRSLISSSPVMLFMKGTPDAPRCGFSSKVVNALKDEGVSFGSFDILTDDEVRQGLKVFSNWPTFPQLFYKGELIGGCDIVLELRNSGELKATLSE</sequence>
<evidence type="ECO:0000256" key="7">
    <source>
        <dbReference type="ARBA" id="ARBA00023284"/>
    </source>
</evidence>
<keyword evidence="7" id="KW-0676">Redox-active center</keyword>
<dbReference type="PIRSF" id="PIRSF005894">
    <property type="entry name" value="Monothiol_GRX"/>
    <property type="match status" value="1"/>
</dbReference>
<evidence type="ECO:0000313" key="11">
    <source>
        <dbReference type="Proteomes" id="UP000436088"/>
    </source>
</evidence>
<evidence type="ECO:0000256" key="6">
    <source>
        <dbReference type="ARBA" id="ARBA00023014"/>
    </source>
</evidence>
<dbReference type="PANTHER" id="PTHR10293:SF73">
    <property type="entry name" value="GLUTAREDOXIN-3"/>
    <property type="match status" value="1"/>
</dbReference>
<dbReference type="GO" id="GO:0046872">
    <property type="term" value="F:metal ion binding"/>
    <property type="evidence" value="ECO:0007669"/>
    <property type="project" value="UniProtKB-KW"/>
</dbReference>
<dbReference type="GO" id="GO:0005634">
    <property type="term" value="C:nucleus"/>
    <property type="evidence" value="ECO:0007669"/>
    <property type="project" value="TreeGrafter"/>
</dbReference>
<keyword evidence="3" id="KW-0001">2Fe-2S</keyword>
<dbReference type="InterPro" id="IPR033658">
    <property type="entry name" value="GRX_PICOT-like"/>
</dbReference>
<evidence type="ECO:0000256" key="8">
    <source>
        <dbReference type="PIRNR" id="PIRNR005894"/>
    </source>
</evidence>
<dbReference type="GO" id="GO:0005829">
    <property type="term" value="C:cytosol"/>
    <property type="evidence" value="ECO:0007669"/>
    <property type="project" value="TreeGrafter"/>
</dbReference>
<evidence type="ECO:0000256" key="4">
    <source>
        <dbReference type="ARBA" id="ARBA00022723"/>
    </source>
</evidence>
<dbReference type="InterPro" id="IPR014434">
    <property type="entry name" value="Monothiol_GRX"/>
</dbReference>
<comment type="similarity">
    <text evidence="1">Belongs to the glutaredoxin family. CGFS subfamily.</text>
</comment>
<comment type="similarity">
    <text evidence="2 8">Belongs to the glutaredoxin family. Monothiol subfamily.</text>
</comment>
<protein>
    <recommendedName>
        <fullName evidence="8">Glutaredoxin</fullName>
    </recommendedName>
</protein>
<keyword evidence="5" id="KW-0408">Iron</keyword>
<dbReference type="AlphaFoldDB" id="A0A6A3BSY5"/>
<dbReference type="PROSITE" id="PS51354">
    <property type="entry name" value="GLUTAREDOXIN_2"/>
    <property type="match status" value="1"/>
</dbReference>
<keyword evidence="11" id="KW-1185">Reference proteome</keyword>
<dbReference type="SUPFAM" id="SSF52833">
    <property type="entry name" value="Thioredoxin-like"/>
    <property type="match status" value="1"/>
</dbReference>
<keyword evidence="4" id="KW-0479">Metal-binding</keyword>
<dbReference type="EMBL" id="VEPZ02000779">
    <property type="protein sequence ID" value="KAE8719946.1"/>
    <property type="molecule type" value="Genomic_DNA"/>
</dbReference>
<name>A0A6A3BSY5_HIBSY</name>
<dbReference type="InterPro" id="IPR002109">
    <property type="entry name" value="Glutaredoxin"/>
</dbReference>
<dbReference type="Gene3D" id="3.40.30.10">
    <property type="entry name" value="Glutaredoxin"/>
    <property type="match status" value="1"/>
</dbReference>
<reference evidence="10" key="1">
    <citation type="submission" date="2019-09" db="EMBL/GenBank/DDBJ databases">
        <title>Draft genome information of white flower Hibiscus syriacus.</title>
        <authorList>
            <person name="Kim Y.-M."/>
        </authorList>
    </citation>
    <scope>NUCLEOTIDE SEQUENCE [LARGE SCALE GENOMIC DNA]</scope>
    <source>
        <strain evidence="10">YM2019G1</strain>
    </source>
</reference>
<organism evidence="10 11">
    <name type="scientific">Hibiscus syriacus</name>
    <name type="common">Rose of Sharon</name>
    <dbReference type="NCBI Taxonomy" id="106335"/>
    <lineage>
        <taxon>Eukaryota</taxon>
        <taxon>Viridiplantae</taxon>
        <taxon>Streptophyta</taxon>
        <taxon>Embryophyta</taxon>
        <taxon>Tracheophyta</taxon>
        <taxon>Spermatophyta</taxon>
        <taxon>Magnoliopsida</taxon>
        <taxon>eudicotyledons</taxon>
        <taxon>Gunneridae</taxon>
        <taxon>Pentapetalae</taxon>
        <taxon>rosids</taxon>
        <taxon>malvids</taxon>
        <taxon>Malvales</taxon>
        <taxon>Malvaceae</taxon>
        <taxon>Malvoideae</taxon>
        <taxon>Hibiscus</taxon>
    </lineage>
</organism>
<dbReference type="NCBIfam" id="TIGR00365">
    <property type="entry name" value="Grx4 family monothiol glutaredoxin"/>
    <property type="match status" value="1"/>
</dbReference>
<dbReference type="InterPro" id="IPR036249">
    <property type="entry name" value="Thioredoxin-like_sf"/>
</dbReference>